<keyword evidence="4" id="KW-1185">Reference proteome</keyword>
<protein>
    <submittedName>
        <fullName evidence="3">SRPBCC domain-containing protein</fullName>
    </submittedName>
</protein>
<evidence type="ECO:0000259" key="2">
    <source>
        <dbReference type="Pfam" id="PF08327"/>
    </source>
</evidence>
<sequence>MTSPDSAVDFHLTRVFDAPRDLVFKTMTETDHLQKWWGPQGCTIKVIRHEAQAGGVFHYCMGFGPGVDMYGRFDYREISAPERLVFVNGFADAEGKRISYAMSPTWPLEVLNTVTLTEEGGKTTLTLVSTPLDASEIEIETFKSGHASMQQGFGGMYDVYAQYLATVRAAQS</sequence>
<accession>A0ABX0LXA6</accession>
<dbReference type="Proteomes" id="UP000819052">
    <property type="component" value="Unassembled WGS sequence"/>
</dbReference>
<gene>
    <name evidence="3" type="ORF">F1609_04820</name>
</gene>
<dbReference type="RefSeq" id="WP_167075227.1">
    <property type="nucleotide sequence ID" value="NZ_VVIW01000002.1"/>
</dbReference>
<proteinExistence type="inferred from homology"/>
<dbReference type="InterPro" id="IPR023393">
    <property type="entry name" value="START-like_dom_sf"/>
</dbReference>
<evidence type="ECO:0000313" key="3">
    <source>
        <dbReference type="EMBL" id="NHZ39493.1"/>
    </source>
</evidence>
<comment type="caution">
    <text evidence="3">The sequence shown here is derived from an EMBL/GenBank/DDBJ whole genome shotgun (WGS) entry which is preliminary data.</text>
</comment>
<dbReference type="Gene3D" id="3.30.530.20">
    <property type="match status" value="1"/>
</dbReference>
<name>A0ABX0LXA6_9BURK</name>
<evidence type="ECO:0000313" key="4">
    <source>
        <dbReference type="Proteomes" id="UP000819052"/>
    </source>
</evidence>
<comment type="similarity">
    <text evidence="1">Belongs to the AHA1 family.</text>
</comment>
<dbReference type="EMBL" id="VVIW01000002">
    <property type="protein sequence ID" value="NHZ39493.1"/>
    <property type="molecule type" value="Genomic_DNA"/>
</dbReference>
<dbReference type="SUPFAM" id="SSF55961">
    <property type="entry name" value="Bet v1-like"/>
    <property type="match status" value="1"/>
</dbReference>
<dbReference type="CDD" id="cd07814">
    <property type="entry name" value="SRPBCC_CalC_Aha1-like"/>
    <property type="match status" value="1"/>
</dbReference>
<dbReference type="Pfam" id="PF08327">
    <property type="entry name" value="AHSA1"/>
    <property type="match status" value="1"/>
</dbReference>
<evidence type="ECO:0000256" key="1">
    <source>
        <dbReference type="ARBA" id="ARBA00006817"/>
    </source>
</evidence>
<feature type="domain" description="Activator of Hsp90 ATPase homologue 1/2-like C-terminal" evidence="2">
    <location>
        <begin position="17"/>
        <end position="164"/>
    </location>
</feature>
<dbReference type="InterPro" id="IPR013538">
    <property type="entry name" value="ASHA1/2-like_C"/>
</dbReference>
<organism evidence="3 4">
    <name type="scientific">Massilia aquatica</name>
    <dbReference type="NCBI Taxonomy" id="2609000"/>
    <lineage>
        <taxon>Bacteria</taxon>
        <taxon>Pseudomonadati</taxon>
        <taxon>Pseudomonadota</taxon>
        <taxon>Betaproteobacteria</taxon>
        <taxon>Burkholderiales</taxon>
        <taxon>Oxalobacteraceae</taxon>
        <taxon>Telluria group</taxon>
        <taxon>Massilia</taxon>
    </lineage>
</organism>
<reference evidence="3 4" key="1">
    <citation type="submission" date="2019-09" db="EMBL/GenBank/DDBJ databases">
        <title>Taxonomy of Antarctic Massilia spp.: description of Massilia rubra sp. nov., Massilia aquatica sp. nov., Massilia mucilaginosa sp. nov., Massilia frigida sp. nov. isolated from streams, lakes and regoliths.</title>
        <authorList>
            <person name="Holochova P."/>
            <person name="Sedlacek I."/>
            <person name="Kralova S."/>
            <person name="Maslanova I."/>
            <person name="Busse H.-J."/>
            <person name="Stankova E."/>
            <person name="Vrbovska V."/>
            <person name="Kovarovic V."/>
            <person name="Bartak M."/>
            <person name="Svec P."/>
            <person name="Pantucek R."/>
        </authorList>
    </citation>
    <scope>NUCLEOTIDE SEQUENCE [LARGE SCALE GENOMIC DNA]</scope>
    <source>
        <strain evidence="3 4">CCM 8693</strain>
    </source>
</reference>